<accession>A9DGE1</accession>
<gene>
    <name evidence="1" type="ORF">KT99_01359</name>
</gene>
<dbReference type="EMBL" id="ABIC01000043">
    <property type="protein sequence ID" value="EDP99335.1"/>
    <property type="molecule type" value="Genomic_DNA"/>
</dbReference>
<comment type="caution">
    <text evidence="1">The sequence shown here is derived from an EMBL/GenBank/DDBJ whole genome shotgun (WGS) entry which is preliminary data.</text>
</comment>
<name>A9DGE1_9GAMM</name>
<organism evidence="1 2">
    <name type="scientific">Shewanella benthica KT99</name>
    <dbReference type="NCBI Taxonomy" id="314608"/>
    <lineage>
        <taxon>Bacteria</taxon>
        <taxon>Pseudomonadati</taxon>
        <taxon>Pseudomonadota</taxon>
        <taxon>Gammaproteobacteria</taxon>
        <taxon>Alteromonadales</taxon>
        <taxon>Shewanellaceae</taxon>
        <taxon>Shewanella</taxon>
    </lineage>
</organism>
<evidence type="ECO:0000313" key="2">
    <source>
        <dbReference type="Proteomes" id="UP000005839"/>
    </source>
</evidence>
<keyword evidence="2" id="KW-1185">Reference proteome</keyword>
<reference evidence="1 2" key="1">
    <citation type="submission" date="2007-10" db="EMBL/GenBank/DDBJ databases">
        <authorList>
            <person name="Yayanos A."/>
            <person name="Ferriera S."/>
            <person name="Johnson J."/>
            <person name="Kravitz S."/>
            <person name="Halpern A."/>
            <person name="Remington K."/>
            <person name="Beeson K."/>
            <person name="Tran B."/>
            <person name="Rogers Y.-H."/>
            <person name="Friedman R."/>
            <person name="Venter J.C."/>
        </authorList>
    </citation>
    <scope>NUCLEOTIDE SEQUENCE [LARGE SCALE GENOMIC DNA]</scope>
    <source>
        <strain evidence="1 2">KT99</strain>
    </source>
</reference>
<sequence length="34" mass="4159">MNIVEQIVWPMLECIELMMRMIPMDKHKSRLKDV</sequence>
<proteinExistence type="predicted"/>
<dbReference type="AlphaFoldDB" id="A9DGE1"/>
<evidence type="ECO:0000313" key="1">
    <source>
        <dbReference type="EMBL" id="EDP99335.1"/>
    </source>
</evidence>
<dbReference type="Proteomes" id="UP000005839">
    <property type="component" value="Unassembled WGS sequence"/>
</dbReference>
<protein>
    <submittedName>
        <fullName evidence="1">Uncharacterized protein</fullName>
    </submittedName>
</protein>